<dbReference type="PANTHER" id="PTHR37540:SF5">
    <property type="entry name" value="TRANSCRIPTION FACTOR DOMAIN-CONTAINING PROTEIN"/>
    <property type="match status" value="1"/>
</dbReference>
<dbReference type="InterPro" id="IPR021858">
    <property type="entry name" value="Fun_TF"/>
</dbReference>
<dbReference type="GeneID" id="83180450"/>
<feature type="compositionally biased region" description="Basic residues" evidence="1">
    <location>
        <begin position="1"/>
        <end position="10"/>
    </location>
</feature>
<evidence type="ECO:0000313" key="2">
    <source>
        <dbReference type="EMBL" id="KAJ5201424.1"/>
    </source>
</evidence>
<comment type="caution">
    <text evidence="2">The sequence shown here is derived from an EMBL/GenBank/DDBJ whole genome shotgun (WGS) entry which is preliminary data.</text>
</comment>
<proteinExistence type="predicted"/>
<reference evidence="2" key="1">
    <citation type="submission" date="2022-12" db="EMBL/GenBank/DDBJ databases">
        <authorList>
            <person name="Petersen C."/>
        </authorList>
    </citation>
    <scope>NUCLEOTIDE SEQUENCE</scope>
    <source>
        <strain evidence="2">IBT 15544</strain>
    </source>
</reference>
<dbReference type="Proteomes" id="UP001150904">
    <property type="component" value="Unassembled WGS sequence"/>
</dbReference>
<dbReference type="EMBL" id="JAPQKR010000013">
    <property type="protein sequence ID" value="KAJ5201424.1"/>
    <property type="molecule type" value="Genomic_DNA"/>
</dbReference>
<evidence type="ECO:0000256" key="1">
    <source>
        <dbReference type="SAM" id="MobiDB-lite"/>
    </source>
</evidence>
<feature type="region of interest" description="Disordered" evidence="1">
    <location>
        <begin position="1"/>
        <end position="30"/>
    </location>
</feature>
<dbReference type="Pfam" id="PF11951">
    <property type="entry name" value="Fungal_trans_2"/>
    <property type="match status" value="1"/>
</dbReference>
<feature type="region of interest" description="Disordered" evidence="1">
    <location>
        <begin position="47"/>
        <end position="74"/>
    </location>
</feature>
<name>A0A9W9SWV1_9EURO</name>
<protein>
    <submittedName>
        <fullName evidence="2">Uncharacterized protein</fullName>
    </submittedName>
</protein>
<dbReference type="OrthoDB" id="3469466at2759"/>
<dbReference type="AlphaFoldDB" id="A0A9W9SWV1"/>
<dbReference type="RefSeq" id="XP_058307340.1">
    <property type="nucleotide sequence ID" value="XM_058453149.1"/>
</dbReference>
<evidence type="ECO:0000313" key="3">
    <source>
        <dbReference type="Proteomes" id="UP001150904"/>
    </source>
</evidence>
<accession>A0A9W9SWV1</accession>
<feature type="compositionally biased region" description="Low complexity" evidence="1">
    <location>
        <begin position="122"/>
        <end position="136"/>
    </location>
</feature>
<organism evidence="2 3">
    <name type="scientific">Penicillium cinerascens</name>
    <dbReference type="NCBI Taxonomy" id="70096"/>
    <lineage>
        <taxon>Eukaryota</taxon>
        <taxon>Fungi</taxon>
        <taxon>Dikarya</taxon>
        <taxon>Ascomycota</taxon>
        <taxon>Pezizomycotina</taxon>
        <taxon>Eurotiomycetes</taxon>
        <taxon>Eurotiomycetidae</taxon>
        <taxon>Eurotiales</taxon>
        <taxon>Aspergillaceae</taxon>
        <taxon>Penicillium</taxon>
    </lineage>
</organism>
<keyword evidence="3" id="KW-1185">Reference proteome</keyword>
<reference evidence="2" key="2">
    <citation type="journal article" date="2023" name="IMA Fungus">
        <title>Comparative genomic study of the Penicillium genus elucidates a diverse pangenome and 15 lateral gene transfer events.</title>
        <authorList>
            <person name="Petersen C."/>
            <person name="Sorensen T."/>
            <person name="Nielsen M.R."/>
            <person name="Sondergaard T.E."/>
            <person name="Sorensen J.L."/>
            <person name="Fitzpatrick D.A."/>
            <person name="Frisvad J.C."/>
            <person name="Nielsen K.L."/>
        </authorList>
    </citation>
    <scope>NUCLEOTIDE SEQUENCE</scope>
    <source>
        <strain evidence="2">IBT 15544</strain>
    </source>
</reference>
<dbReference type="PANTHER" id="PTHR37540">
    <property type="entry name" value="TRANSCRIPTION FACTOR (ACR-2), PUTATIVE-RELATED-RELATED"/>
    <property type="match status" value="1"/>
</dbReference>
<feature type="region of interest" description="Disordered" evidence="1">
    <location>
        <begin position="114"/>
        <end position="136"/>
    </location>
</feature>
<sequence>MASRKKQNTSRKKDGIHFVNARPSSETERLKAQRLVRAHVGRWISDQTKDRSTALEAANTNRVPRPVRDSISPLSSDLAGPSTFAFVSHPSYSPHRASAIGPVLRRFEDRRREWQGSPFPPSHASDSSDSSDDASSVAAYSGEPLAVIPWESSRIEPLITGVFDPFCTYPSSFSPEVVNLCEQYCLSVLWPGLIPTRPHLKEAGELWFPLSLSDPALFTAFMFGSLCHQRVQWLNHWVPDGAWGPKHERVLQLCEMESIKLINQAVRDPSRAVSDAVLLSVICMAHHQPENEKRQRHRKTPFSPPLQRLQWIDVYGCLPPNLIHIRGLVQLVRLRGGLENIKFTGLPAMISLFVPFVTLMLSSANLTSSDIFTAAIFCTRPGFAFWPLDTSRNGITVQELLGFGPSDIEHGFGQLQDIGVTPQMAEAFQAAFNYINIVRAGLANGYDASLLADQRNLTEHTLLSLMPASEIPTSFSYPTQATTYEICRLAALIFGVGVMFPIPAQNTPLKSLAQQIQSLLRDPTSSAMWSTPANRIPLIWALTLGGIAATDTPERSFFVSGLGETARRSGLTSWPSVKRALEIMLWYDEACDEAAELLWLEANSSPILRPVE</sequence>
<gene>
    <name evidence="2" type="ORF">N7498_006087</name>
</gene>